<proteinExistence type="predicted"/>
<comment type="caution">
    <text evidence="1">The sequence shown here is derived from an EMBL/GenBank/DDBJ whole genome shotgun (WGS) entry which is preliminary data.</text>
</comment>
<dbReference type="Proteomes" id="UP001634394">
    <property type="component" value="Unassembled WGS sequence"/>
</dbReference>
<dbReference type="AlphaFoldDB" id="A0ABD3WDE1"/>
<reference evidence="1 2" key="1">
    <citation type="submission" date="2024-11" db="EMBL/GenBank/DDBJ databases">
        <title>Chromosome-level genome assembly of the freshwater bivalve Anodonta woodiana.</title>
        <authorList>
            <person name="Chen X."/>
        </authorList>
    </citation>
    <scope>NUCLEOTIDE SEQUENCE [LARGE SCALE GENOMIC DNA]</scope>
    <source>
        <strain evidence="1">MN2024</strain>
        <tissue evidence="1">Gills</tissue>
    </source>
</reference>
<organism evidence="1 2">
    <name type="scientific">Sinanodonta woodiana</name>
    <name type="common">Chinese pond mussel</name>
    <name type="synonym">Anodonta woodiana</name>
    <dbReference type="NCBI Taxonomy" id="1069815"/>
    <lineage>
        <taxon>Eukaryota</taxon>
        <taxon>Metazoa</taxon>
        <taxon>Spiralia</taxon>
        <taxon>Lophotrochozoa</taxon>
        <taxon>Mollusca</taxon>
        <taxon>Bivalvia</taxon>
        <taxon>Autobranchia</taxon>
        <taxon>Heteroconchia</taxon>
        <taxon>Palaeoheterodonta</taxon>
        <taxon>Unionida</taxon>
        <taxon>Unionoidea</taxon>
        <taxon>Unionidae</taxon>
        <taxon>Unioninae</taxon>
        <taxon>Sinanodonta</taxon>
    </lineage>
</organism>
<sequence length="255" mass="27421">TCGRPPPRPGRAITDTLLACSRCCQDPPQNSSSSHHEIECNAMLCGLIPGNSTIRCLRCLNARSLNDCTGSVTCGQNEECYTDELITSELQIIFNAGCRATNACKATPRPGRASIEALFACSRCCNTPPQNSSSSLSHNECNAMLCGLKSGLQCNYCLNQQGTDANYPCNNKTVCPSDEVCRVTTTKIGGNTTHSFGCYNKQKCQLINKVALIQYGPPSIDLGLSNGIGRKRQSVVCDVCCGDNYCNNAECHIVR</sequence>
<feature type="non-terminal residue" evidence="1">
    <location>
        <position position="1"/>
    </location>
</feature>
<evidence type="ECO:0000313" key="2">
    <source>
        <dbReference type="Proteomes" id="UP001634394"/>
    </source>
</evidence>
<evidence type="ECO:0000313" key="1">
    <source>
        <dbReference type="EMBL" id="KAL3870580.1"/>
    </source>
</evidence>
<protein>
    <recommendedName>
        <fullName evidence="3">Sodefrin-like factor</fullName>
    </recommendedName>
</protein>
<evidence type="ECO:0008006" key="3">
    <source>
        <dbReference type="Google" id="ProtNLM"/>
    </source>
</evidence>
<dbReference type="EMBL" id="JBJQND010000007">
    <property type="protein sequence ID" value="KAL3870580.1"/>
    <property type="molecule type" value="Genomic_DNA"/>
</dbReference>
<accession>A0ABD3WDE1</accession>
<keyword evidence="2" id="KW-1185">Reference proteome</keyword>
<feature type="non-terminal residue" evidence="1">
    <location>
        <position position="255"/>
    </location>
</feature>
<name>A0ABD3WDE1_SINWO</name>
<gene>
    <name evidence="1" type="ORF">ACJMK2_038630</name>
</gene>